<dbReference type="PROSITE" id="PS01348">
    <property type="entry name" value="MRAY_2"/>
    <property type="match status" value="1"/>
</dbReference>
<dbReference type="PANTHER" id="PTHR22926">
    <property type="entry name" value="PHOSPHO-N-ACETYLMURAMOYL-PENTAPEPTIDE-TRANSFERASE"/>
    <property type="match status" value="1"/>
</dbReference>
<dbReference type="GO" id="GO:0046872">
    <property type="term" value="F:metal ion binding"/>
    <property type="evidence" value="ECO:0007669"/>
    <property type="project" value="UniProtKB-KW"/>
</dbReference>
<feature type="transmembrane region" description="Helical" evidence="8">
    <location>
        <begin position="106"/>
        <end position="128"/>
    </location>
</feature>
<dbReference type="GO" id="GO:0009103">
    <property type="term" value="P:lipopolysaccharide biosynthetic process"/>
    <property type="evidence" value="ECO:0007669"/>
    <property type="project" value="TreeGrafter"/>
</dbReference>
<dbReference type="Pfam" id="PF00953">
    <property type="entry name" value="Glycos_transf_4"/>
    <property type="match status" value="1"/>
</dbReference>
<comment type="subcellular location">
    <subcellularLocation>
        <location evidence="1">Cell membrane</location>
        <topology evidence="1">Multi-pass membrane protein</topology>
    </subcellularLocation>
</comment>
<keyword evidence="3 9" id="KW-0808">Transferase</keyword>
<dbReference type="GO" id="GO:0044038">
    <property type="term" value="P:cell wall macromolecule biosynthetic process"/>
    <property type="evidence" value="ECO:0007669"/>
    <property type="project" value="TreeGrafter"/>
</dbReference>
<dbReference type="RefSeq" id="WP_073199480.1">
    <property type="nucleotide sequence ID" value="NZ_FRCZ01000001.1"/>
</dbReference>
<dbReference type="InterPro" id="IPR000715">
    <property type="entry name" value="Glycosyl_transferase_4"/>
</dbReference>
<feature type="transmembrane region" description="Helical" evidence="8">
    <location>
        <begin position="237"/>
        <end position="258"/>
    </location>
</feature>
<dbReference type="STRING" id="1027249.SAMN05216179_0591"/>
<evidence type="ECO:0000256" key="7">
    <source>
        <dbReference type="PIRSR" id="PIRSR600715-1"/>
    </source>
</evidence>
<feature type="transmembrane region" description="Helical" evidence="8">
    <location>
        <begin position="213"/>
        <end position="231"/>
    </location>
</feature>
<sequence>MYNILELVIAFVLSAVVAFATTPIVKKLAIKINAIDLPDERKKHERIRARLGGIAIILGVVAGLLYIQPQHPYMLAIILGGLVIIVTGIIDDLISLKAYQKLIGQLIASVIVMSSGLLIDAITIPFIGPVELHGFSYPLTILWIVGVSNSINLIDGLDGLAAGVSAIGLTSILIMAIMDYQLLVVYLCIIMIGSCLGFLYHNFYPAKIFMGDTGALFLGYAIAVISMLGLFKNVALFSFIIPIIVIAVPIFDTLFAILRRLINKQNIGAPDRKHIHYQLMDIGYSHQTAVLIIYAFSGFFGIMAIIFSSTTMLVSLVIFGLILLGIQIIAELSGVVLNGQKPVLSSIQRLLTRK</sequence>
<keyword evidence="4 8" id="KW-0812">Transmembrane</keyword>
<dbReference type="InterPro" id="IPR018480">
    <property type="entry name" value="PNAcMuramoyl-5peptid_Trfase_CS"/>
</dbReference>
<keyword evidence="5 8" id="KW-1133">Transmembrane helix</keyword>
<feature type="binding site" evidence="7">
    <location>
        <position position="152"/>
    </location>
    <ligand>
        <name>Mg(2+)</name>
        <dbReference type="ChEBI" id="CHEBI:18420"/>
    </ligand>
</feature>
<reference evidence="9 10" key="1">
    <citation type="submission" date="2016-11" db="EMBL/GenBank/DDBJ databases">
        <authorList>
            <person name="Jaros S."/>
            <person name="Januszkiewicz K."/>
            <person name="Wedrychowicz H."/>
        </authorList>
    </citation>
    <scope>NUCLEOTIDE SEQUENCE [LARGE SCALE GENOMIC DNA]</scope>
    <source>
        <strain evidence="9 10">CGMCC 1.10681</strain>
    </source>
</reference>
<evidence type="ECO:0000256" key="2">
    <source>
        <dbReference type="ARBA" id="ARBA00022475"/>
    </source>
</evidence>
<keyword evidence="2" id="KW-1003">Cell membrane</keyword>
<dbReference type="PANTHER" id="PTHR22926:SF3">
    <property type="entry name" value="UNDECAPRENYL-PHOSPHATE ALPHA-N-ACETYLGLUCOSAMINYL 1-PHOSPHATE TRANSFERASE"/>
    <property type="match status" value="1"/>
</dbReference>
<evidence type="ECO:0000256" key="3">
    <source>
        <dbReference type="ARBA" id="ARBA00022679"/>
    </source>
</evidence>
<feature type="transmembrane region" description="Helical" evidence="8">
    <location>
        <begin position="288"/>
        <end position="307"/>
    </location>
</feature>
<accession>A0A1M7K6Y0</accession>
<comment type="cofactor">
    <cofactor evidence="7">
        <name>Mg(2+)</name>
        <dbReference type="ChEBI" id="CHEBI:18420"/>
    </cofactor>
</comment>
<keyword evidence="7" id="KW-0460">Magnesium</keyword>
<keyword evidence="10" id="KW-1185">Reference proteome</keyword>
<feature type="binding site" evidence="7">
    <location>
        <position position="212"/>
    </location>
    <ligand>
        <name>Mg(2+)</name>
        <dbReference type="ChEBI" id="CHEBI:18420"/>
    </ligand>
</feature>
<protein>
    <submittedName>
        <fullName evidence="9">UDP-GlcNAc:undecaprenyl-phosphate GlcNAc-1-phosphate transferase</fullName>
    </submittedName>
</protein>
<dbReference type="GO" id="GO:0005886">
    <property type="term" value="C:plasma membrane"/>
    <property type="evidence" value="ECO:0007669"/>
    <property type="project" value="UniProtKB-SubCell"/>
</dbReference>
<gene>
    <name evidence="9" type="ORF">SAMN05216179_0591</name>
</gene>
<dbReference type="AlphaFoldDB" id="A0A1M7K6Y0"/>
<evidence type="ECO:0000313" key="9">
    <source>
        <dbReference type="EMBL" id="SHM60733.1"/>
    </source>
</evidence>
<dbReference type="EMBL" id="FRCZ01000001">
    <property type="protein sequence ID" value="SHM60733.1"/>
    <property type="molecule type" value="Genomic_DNA"/>
</dbReference>
<keyword evidence="7" id="KW-0479">Metal-binding</keyword>
<evidence type="ECO:0000256" key="5">
    <source>
        <dbReference type="ARBA" id="ARBA00022989"/>
    </source>
</evidence>
<organism evidence="9 10">
    <name type="scientific">Gracilibacillus kekensis</name>
    <dbReference type="NCBI Taxonomy" id="1027249"/>
    <lineage>
        <taxon>Bacteria</taxon>
        <taxon>Bacillati</taxon>
        <taxon>Bacillota</taxon>
        <taxon>Bacilli</taxon>
        <taxon>Bacillales</taxon>
        <taxon>Bacillaceae</taxon>
        <taxon>Gracilibacillus</taxon>
    </lineage>
</organism>
<feature type="transmembrane region" description="Helical" evidence="8">
    <location>
        <begin position="134"/>
        <end position="153"/>
    </location>
</feature>
<feature type="transmembrane region" description="Helical" evidence="8">
    <location>
        <begin position="183"/>
        <end position="201"/>
    </location>
</feature>
<feature type="transmembrane region" description="Helical" evidence="8">
    <location>
        <begin position="73"/>
        <end position="94"/>
    </location>
</feature>
<dbReference type="GO" id="GO:0071555">
    <property type="term" value="P:cell wall organization"/>
    <property type="evidence" value="ECO:0007669"/>
    <property type="project" value="TreeGrafter"/>
</dbReference>
<evidence type="ECO:0000256" key="6">
    <source>
        <dbReference type="ARBA" id="ARBA00023136"/>
    </source>
</evidence>
<evidence type="ECO:0000313" key="10">
    <source>
        <dbReference type="Proteomes" id="UP000184184"/>
    </source>
</evidence>
<dbReference type="GO" id="GO:0016780">
    <property type="term" value="F:phosphotransferase activity, for other substituted phosphate groups"/>
    <property type="evidence" value="ECO:0007669"/>
    <property type="project" value="InterPro"/>
</dbReference>
<dbReference type="OrthoDB" id="9783652at2"/>
<dbReference type="CDD" id="cd06853">
    <property type="entry name" value="GT_WecA_like"/>
    <property type="match status" value="1"/>
</dbReference>
<dbReference type="Proteomes" id="UP000184184">
    <property type="component" value="Unassembled WGS sequence"/>
</dbReference>
<feature type="transmembrane region" description="Helical" evidence="8">
    <location>
        <begin position="6"/>
        <end position="26"/>
    </location>
</feature>
<proteinExistence type="predicted"/>
<feature type="transmembrane region" description="Helical" evidence="8">
    <location>
        <begin position="160"/>
        <end position="177"/>
    </location>
</feature>
<feature type="transmembrane region" description="Helical" evidence="8">
    <location>
        <begin position="47"/>
        <end position="67"/>
    </location>
</feature>
<feature type="transmembrane region" description="Helical" evidence="8">
    <location>
        <begin position="313"/>
        <end position="337"/>
    </location>
</feature>
<evidence type="ECO:0000256" key="1">
    <source>
        <dbReference type="ARBA" id="ARBA00004651"/>
    </source>
</evidence>
<evidence type="ECO:0000256" key="4">
    <source>
        <dbReference type="ARBA" id="ARBA00022692"/>
    </source>
</evidence>
<name>A0A1M7K6Y0_9BACI</name>
<keyword evidence="6 8" id="KW-0472">Membrane</keyword>
<evidence type="ECO:0000256" key="8">
    <source>
        <dbReference type="SAM" id="Phobius"/>
    </source>
</evidence>